<feature type="chain" id="PRO_5042037124" description="Maintenance of telomere capping protein 6" evidence="11">
    <location>
        <begin position="23"/>
        <end position="584"/>
    </location>
</feature>
<evidence type="ECO:0000259" key="12">
    <source>
        <dbReference type="Pfam" id="PF25506"/>
    </source>
</evidence>
<evidence type="ECO:0000256" key="10">
    <source>
        <dbReference type="SAM" id="Phobius"/>
    </source>
</evidence>
<evidence type="ECO:0000256" key="7">
    <source>
        <dbReference type="ARBA" id="ARBA00037703"/>
    </source>
</evidence>
<evidence type="ECO:0000313" key="14">
    <source>
        <dbReference type="Proteomes" id="UP001204833"/>
    </source>
</evidence>
<evidence type="ECO:0000256" key="6">
    <source>
        <dbReference type="ARBA" id="ARBA00023180"/>
    </source>
</evidence>
<organism evidence="13 14">
    <name type="scientific">Candida theae</name>
    <dbReference type="NCBI Taxonomy" id="1198502"/>
    <lineage>
        <taxon>Eukaryota</taxon>
        <taxon>Fungi</taxon>
        <taxon>Dikarya</taxon>
        <taxon>Ascomycota</taxon>
        <taxon>Saccharomycotina</taxon>
        <taxon>Pichiomycetes</taxon>
        <taxon>Debaryomycetaceae</taxon>
        <taxon>Candida/Lodderomyces clade</taxon>
        <taxon>Candida</taxon>
    </lineage>
</organism>
<dbReference type="GO" id="GO:0016020">
    <property type="term" value="C:membrane"/>
    <property type="evidence" value="ECO:0007669"/>
    <property type="project" value="UniProtKB-SubCell"/>
</dbReference>
<evidence type="ECO:0000256" key="2">
    <source>
        <dbReference type="ARBA" id="ARBA00022692"/>
    </source>
</evidence>
<evidence type="ECO:0000256" key="3">
    <source>
        <dbReference type="ARBA" id="ARBA00022729"/>
    </source>
</evidence>
<keyword evidence="5 10" id="KW-0472">Membrane</keyword>
<evidence type="ECO:0000256" key="11">
    <source>
        <dbReference type="SAM" id="SignalP"/>
    </source>
</evidence>
<keyword evidence="3 11" id="KW-0732">Signal</keyword>
<evidence type="ECO:0000313" key="13">
    <source>
        <dbReference type="EMBL" id="KAI5948692.1"/>
    </source>
</evidence>
<comment type="caution">
    <text evidence="13">The sequence shown here is derived from an EMBL/GenBank/DDBJ whole genome shotgun (WGS) entry which is preliminary data.</text>
</comment>
<dbReference type="PANTHER" id="PTHR35518:SF2">
    <property type="entry name" value="MAINTENANCE OF TELOMERE CAPPING PROTEIN 6"/>
    <property type="match status" value="1"/>
</dbReference>
<dbReference type="InterPro" id="IPR057530">
    <property type="entry name" value="TIM-barrel_MTC6"/>
</dbReference>
<keyword evidence="4 10" id="KW-1133">Transmembrane helix</keyword>
<sequence>MHQIIALIVSFIICHVVALGEANFSTLLNQTSTNLTTLNDTLDVAIRTQRDISRPVPLDQLAVTGMSLTNMFLNDDYSSDGISSLRDLLDSGMQAIMVDLYWNEFTSVWQLCPAPFPQNVTHNPTDKVNVTWNNVTYTCQVGFTTDNIMSIIKSYLDASNTDFEANFLHLLFNLKSIHYDKSNLTTSLENIYRPNSHSNIVGNSTLNATISPIASYIFTPQVLQDYRSQILSSSSSYASFYNQSSLDMPTLETVLFSQYKRMLVNVLSDELVPSPRVYSITDTDREYIFFNTTLPTSIRTARDAEPYCQNLLSLNHNLSTYNNLSLATLFDYVVDSGDDQFSPNKVQSFLRCGLLPIFNGTSYKIGDQGVSEVEDLFETFTPYLFWSWRAGEPRLWTNSTKDLSTDDNLDSGASYRCVVLTADGWKVDDCYQKYQIACQNKTEPNDWCIPRDVEQTYFDVNRGHCPDGFNFSLPRSSTEMLALMTAVKNQHAEYPIWIDLNDITIPDCFVSGGPYAQCPYQKTVTTTKFVRMIAPASVVCIIVLIAVLLEKLLRTNHIQSNRKRYWKKALAEYYSKNDYEGVPS</sequence>
<name>A0AAD5B8Y7_9ASCO</name>
<dbReference type="Proteomes" id="UP001204833">
    <property type="component" value="Unassembled WGS sequence"/>
</dbReference>
<evidence type="ECO:0000256" key="5">
    <source>
        <dbReference type="ARBA" id="ARBA00023136"/>
    </source>
</evidence>
<proteinExistence type="inferred from homology"/>
<feature type="transmembrane region" description="Helical" evidence="10">
    <location>
        <begin position="532"/>
        <end position="553"/>
    </location>
</feature>
<dbReference type="PANTHER" id="PTHR35518">
    <property type="entry name" value="MAINTENANCE OF TELOMOERE CAPPING"/>
    <property type="match status" value="1"/>
</dbReference>
<reference evidence="13 14" key="1">
    <citation type="journal article" date="2022" name="DNA Res.">
        <title>Genome analysis of five recently described species of the CUG-Ser clade uncovers Candida theae as a new hybrid lineage with pathogenic potential in the Candida parapsilosis species complex.</title>
        <authorList>
            <person name="Mixao V."/>
            <person name="Del Olmo V."/>
            <person name="Hegedusova E."/>
            <person name="Saus E."/>
            <person name="Pryszcz L."/>
            <person name="Cillingova A."/>
            <person name="Nosek J."/>
            <person name="Gabaldon T."/>
        </authorList>
    </citation>
    <scope>NUCLEOTIDE SEQUENCE [LARGE SCALE GENOMIC DNA]</scope>
    <source>
        <strain evidence="13 14">CBS 12239</strain>
    </source>
</reference>
<evidence type="ECO:0000256" key="8">
    <source>
        <dbReference type="ARBA" id="ARBA00038159"/>
    </source>
</evidence>
<keyword evidence="2 10" id="KW-0812">Transmembrane</keyword>
<comment type="similarity">
    <text evidence="8">Belongs to the MTC6 family.</text>
</comment>
<evidence type="ECO:0000256" key="1">
    <source>
        <dbReference type="ARBA" id="ARBA00004479"/>
    </source>
</evidence>
<gene>
    <name evidence="13" type="ORF">KGF57_005303</name>
</gene>
<dbReference type="AlphaFoldDB" id="A0AAD5B8Y7"/>
<evidence type="ECO:0000256" key="9">
    <source>
        <dbReference type="ARBA" id="ARBA00039865"/>
    </source>
</evidence>
<dbReference type="GeneID" id="76153347"/>
<accession>A0AAD5B8Y7</accession>
<dbReference type="Pfam" id="PF25506">
    <property type="entry name" value="TIM-barrel_MTC6"/>
    <property type="match status" value="1"/>
</dbReference>
<keyword evidence="14" id="KW-1185">Reference proteome</keyword>
<dbReference type="InterPro" id="IPR051008">
    <property type="entry name" value="Telomere_Capping_Maintenance"/>
</dbReference>
<dbReference type="EMBL" id="JAIHNG010000178">
    <property type="protein sequence ID" value="KAI5948692.1"/>
    <property type="molecule type" value="Genomic_DNA"/>
</dbReference>
<evidence type="ECO:0000256" key="4">
    <source>
        <dbReference type="ARBA" id="ARBA00022989"/>
    </source>
</evidence>
<comment type="subcellular location">
    <subcellularLocation>
        <location evidence="1">Membrane</location>
        <topology evidence="1">Single-pass type I membrane protein</topology>
    </subcellularLocation>
</comment>
<protein>
    <recommendedName>
        <fullName evidence="9">Maintenance of telomere capping protein 6</fullName>
    </recommendedName>
</protein>
<dbReference type="RefSeq" id="XP_051606202.1">
    <property type="nucleotide sequence ID" value="XM_051754906.1"/>
</dbReference>
<feature type="domain" description="MTC6 partial TIM-barrel" evidence="12">
    <location>
        <begin position="37"/>
        <end position="364"/>
    </location>
</feature>
<feature type="signal peptide" evidence="11">
    <location>
        <begin position="1"/>
        <end position="22"/>
    </location>
</feature>
<keyword evidence="6" id="KW-0325">Glycoprotein</keyword>
<comment type="function">
    <text evidence="7">May be involved in telomere capping.</text>
</comment>